<evidence type="ECO:0000313" key="4">
    <source>
        <dbReference type="Proteomes" id="UP000248395"/>
    </source>
</evidence>
<reference evidence="3 4" key="1">
    <citation type="submission" date="2018-05" db="EMBL/GenBank/DDBJ databases">
        <title>Genomic Encyclopedia of Type Strains, Phase IV (KMG-IV): sequencing the most valuable type-strain genomes for metagenomic binning, comparative biology and taxonomic classification.</title>
        <authorList>
            <person name="Goeker M."/>
        </authorList>
    </citation>
    <scope>NUCLEOTIDE SEQUENCE [LARGE SCALE GENOMIC DNA]</scope>
    <source>
        <strain evidence="3 4">DSM 25134</strain>
    </source>
</reference>
<organism evidence="3 4">
    <name type="scientific">Aquitalea magnusonii</name>
    <dbReference type="NCBI Taxonomy" id="332411"/>
    <lineage>
        <taxon>Bacteria</taxon>
        <taxon>Pseudomonadati</taxon>
        <taxon>Pseudomonadota</taxon>
        <taxon>Betaproteobacteria</taxon>
        <taxon>Neisseriales</taxon>
        <taxon>Chromobacteriaceae</taxon>
        <taxon>Aquitalea</taxon>
    </lineage>
</organism>
<comment type="caution">
    <text evidence="3">The sequence shown here is derived from an EMBL/GenBank/DDBJ whole genome shotgun (WGS) entry which is preliminary data.</text>
</comment>
<evidence type="ECO:0000256" key="1">
    <source>
        <dbReference type="SAM" id="MobiDB-lite"/>
    </source>
</evidence>
<dbReference type="EMBL" id="QJKC01000005">
    <property type="protein sequence ID" value="PXX49131.1"/>
    <property type="molecule type" value="Genomic_DNA"/>
</dbReference>
<dbReference type="Proteomes" id="UP000248395">
    <property type="component" value="Unassembled WGS sequence"/>
</dbReference>
<feature type="compositionally biased region" description="Low complexity" evidence="1">
    <location>
        <begin position="227"/>
        <end position="239"/>
    </location>
</feature>
<dbReference type="RefSeq" id="WP_110313205.1">
    <property type="nucleotide sequence ID" value="NZ_LNQU01000071.1"/>
</dbReference>
<dbReference type="AlphaFoldDB" id="A0A318JHI8"/>
<gene>
    <name evidence="3" type="ORF">DFR38_105174</name>
</gene>
<protein>
    <submittedName>
        <fullName evidence="3">Uncharacterized protein</fullName>
    </submittedName>
</protein>
<accession>A0A318JHI8</accession>
<feature type="region of interest" description="Disordered" evidence="1">
    <location>
        <begin position="224"/>
        <end position="245"/>
    </location>
</feature>
<feature type="signal peptide" evidence="2">
    <location>
        <begin position="1"/>
        <end position="21"/>
    </location>
</feature>
<feature type="chain" id="PRO_5016264315" evidence="2">
    <location>
        <begin position="22"/>
        <end position="245"/>
    </location>
</feature>
<keyword evidence="2" id="KW-0732">Signal</keyword>
<keyword evidence="4" id="KW-1185">Reference proteome</keyword>
<name>A0A318JHI8_9NEIS</name>
<evidence type="ECO:0000313" key="3">
    <source>
        <dbReference type="EMBL" id="PXX49131.1"/>
    </source>
</evidence>
<proteinExistence type="predicted"/>
<evidence type="ECO:0000256" key="2">
    <source>
        <dbReference type="SAM" id="SignalP"/>
    </source>
</evidence>
<sequence length="245" mass="25193">MSGKKWLLSLSGLLLCATAMAGDINQDARDIAADAAQLSRETADIQSDRLALQKDLAGVAGLRVQRRAEEQALSQAVQAGDLTAAQSELARITALTGSIRQAEAAAIALHQELKLDRLQRALERAELNQDVRDLSGDLKMKAEATSISNSQIAADQAALNAAVAAMEATQQQKVAALQAMKAAVVAGDISAAQAALAKVQALHATLKSQAQSVATAHAQLSKDRAAAKAAAKGSAKAAGGSKGKK</sequence>